<sequence>MAGEWWSDLREAGDWSQYGKVLGEFRVRYTYPTLQLRERADEVLDHTPELKRVLGAAPSGTTFCNHSSSNRGTAPDWRYVELLLRIATRKHALLTKAPDQGDALVGWWAQQHQRLGGSIGTFRVTASPDVPQELIEAFGGPAAGTTPPRTPPTETVDGPGPVAEPAVPRPRPAAPSPPSPAVAPVLIGSLPTRASAFQDRTGVRDKVDRACEGRATTAMTQVFSGGGGVGKSQLAASYAHQALAAGTEVVVWVDAAESDQITTLYAQAARRLEVASTGSENAESDARAFMDWLSTTTRSWLVVLDDLTDLDAADAWWPPPALTGNGRVLATTRRREALLSGAGRTVIPVDTYTPDEAAAYLHERLTAEGITDPPEDHAALATALGHLPLALSHAAAYMINEGVSSSEYLDLFTDSTRRLVDVMPRGADTERYGREVAAALLLSLDAAQKSDPVGLATPALRLAAVLDPAGHPRTLWASASLDAHMRAQRGEQADSGPAPTGAARSALRLLHRYGLLTDDARNGARAVQIHALTARAALEITPPTELPAIVDAAANALVEIWPEADHTDRELHAVLRANTDVLHTHAGDLLWHADRRDVLYRTGQNLSNTGLYAAAAIYWQRLAAESERLLGSEHPDTVIAWANLAASYGRAGRTEEAIGIEERVVAVRERLLGSDHLGTVRGWANLAVSYGHAGRVQEAVGIEERVVAVRERLLGSEHPDTAIAWANLAASYGRAGRTEEAIGIAERVVAVRERLLGSDHLDTVRGWANLAVSYGHAGRVQEAVGIEEQVMADRERLLGPDHPDTVLARGNLSVSYAEAGRVQEAIGIGERVVADRERLLGSDHPDTVRARGNLAVSYAEAGRVQEAIGIGGRVVADCERLLGSDHPDTVRARGNLAVSYAEAGRVQEAIGMGEQVVADSERLLGPDHPDTVRARENLAAMRDE</sequence>
<dbReference type="GO" id="GO:0043531">
    <property type="term" value="F:ADP binding"/>
    <property type="evidence" value="ECO:0007669"/>
    <property type="project" value="InterPro"/>
</dbReference>
<dbReference type="InterPro" id="IPR002182">
    <property type="entry name" value="NB-ARC"/>
</dbReference>
<dbReference type="Proteomes" id="UP000192445">
    <property type="component" value="Chromosome"/>
</dbReference>
<dbReference type="Gene3D" id="3.40.50.300">
    <property type="entry name" value="P-loop containing nucleotide triphosphate hydrolases"/>
    <property type="match status" value="1"/>
</dbReference>
<feature type="compositionally biased region" description="Low complexity" evidence="1">
    <location>
        <begin position="138"/>
        <end position="166"/>
    </location>
</feature>
<proteinExistence type="predicted"/>
<reference evidence="3 4" key="1">
    <citation type="submission" date="2017-03" db="EMBL/GenBank/DDBJ databases">
        <title>Complete Genome Sequence of a natural compounds producer, Streptomyces violaceus S21.</title>
        <authorList>
            <person name="Zhong C."/>
            <person name="Zhao Z."/>
            <person name="Fu J."/>
            <person name="Zong G."/>
            <person name="Qin R."/>
            <person name="Cao G."/>
        </authorList>
    </citation>
    <scope>NUCLEOTIDE SEQUENCE [LARGE SCALE GENOMIC DNA]</scope>
    <source>
        <strain evidence="3 4">S21</strain>
    </source>
</reference>
<evidence type="ECO:0000259" key="2">
    <source>
        <dbReference type="Pfam" id="PF00931"/>
    </source>
</evidence>
<dbReference type="OrthoDB" id="3885120at2"/>
<dbReference type="AlphaFoldDB" id="A0A1V0UFJ2"/>
<dbReference type="InterPro" id="IPR027417">
    <property type="entry name" value="P-loop_NTPase"/>
</dbReference>
<dbReference type="PANTHER" id="PTHR46082:SF11">
    <property type="entry name" value="AAA+ ATPASE DOMAIN-CONTAINING PROTEIN-RELATED"/>
    <property type="match status" value="1"/>
</dbReference>
<dbReference type="KEGG" id="svu:B1H20_21940"/>
<gene>
    <name evidence="3" type="ORF">B1H20_21940</name>
</gene>
<dbReference type="PANTHER" id="PTHR46082">
    <property type="entry name" value="ATP/GTP-BINDING PROTEIN-RELATED"/>
    <property type="match status" value="1"/>
</dbReference>
<dbReference type="EMBL" id="CP020570">
    <property type="protein sequence ID" value="ARF63742.1"/>
    <property type="molecule type" value="Genomic_DNA"/>
</dbReference>
<dbReference type="InterPro" id="IPR053137">
    <property type="entry name" value="NLR-like"/>
</dbReference>
<dbReference type="SUPFAM" id="SSF48452">
    <property type="entry name" value="TPR-like"/>
    <property type="match status" value="3"/>
</dbReference>
<dbReference type="SUPFAM" id="SSF52540">
    <property type="entry name" value="P-loop containing nucleoside triphosphate hydrolases"/>
    <property type="match status" value="1"/>
</dbReference>
<feature type="compositionally biased region" description="Pro residues" evidence="1">
    <location>
        <begin position="167"/>
        <end position="181"/>
    </location>
</feature>
<accession>A0A1V0UFJ2</accession>
<organism evidence="3 4">
    <name type="scientific">Streptomyces violaceoruber</name>
    <dbReference type="NCBI Taxonomy" id="1935"/>
    <lineage>
        <taxon>Bacteria</taxon>
        <taxon>Bacillati</taxon>
        <taxon>Actinomycetota</taxon>
        <taxon>Actinomycetes</taxon>
        <taxon>Kitasatosporales</taxon>
        <taxon>Streptomycetaceae</taxon>
        <taxon>Streptomyces</taxon>
        <taxon>Streptomyces violaceoruber group</taxon>
    </lineage>
</organism>
<dbReference type="RefSeq" id="WP_083193140.1">
    <property type="nucleotide sequence ID" value="NZ_CP020570.1"/>
</dbReference>
<protein>
    <recommendedName>
        <fullName evidence="2">NB-ARC domain-containing protein</fullName>
    </recommendedName>
</protein>
<dbReference type="Gene3D" id="1.25.40.10">
    <property type="entry name" value="Tetratricopeptide repeat domain"/>
    <property type="match status" value="2"/>
</dbReference>
<dbReference type="InterPro" id="IPR019734">
    <property type="entry name" value="TPR_rpt"/>
</dbReference>
<evidence type="ECO:0000256" key="1">
    <source>
        <dbReference type="SAM" id="MobiDB-lite"/>
    </source>
</evidence>
<dbReference type="InterPro" id="IPR011990">
    <property type="entry name" value="TPR-like_helical_dom_sf"/>
</dbReference>
<feature type="domain" description="NB-ARC" evidence="2">
    <location>
        <begin position="223"/>
        <end position="357"/>
    </location>
</feature>
<dbReference type="PRINTS" id="PR00381">
    <property type="entry name" value="KINESINLIGHT"/>
</dbReference>
<dbReference type="Pfam" id="PF00931">
    <property type="entry name" value="NB-ARC"/>
    <property type="match status" value="1"/>
</dbReference>
<feature type="region of interest" description="Disordered" evidence="1">
    <location>
        <begin position="138"/>
        <end position="184"/>
    </location>
</feature>
<evidence type="ECO:0000313" key="4">
    <source>
        <dbReference type="Proteomes" id="UP000192445"/>
    </source>
</evidence>
<dbReference type="SMART" id="SM00028">
    <property type="entry name" value="TPR"/>
    <property type="match status" value="4"/>
</dbReference>
<evidence type="ECO:0000313" key="3">
    <source>
        <dbReference type="EMBL" id="ARF63742.1"/>
    </source>
</evidence>
<dbReference type="Pfam" id="PF13424">
    <property type="entry name" value="TPR_12"/>
    <property type="match status" value="4"/>
</dbReference>
<name>A0A1V0UFJ2_STRVN</name>
<dbReference type="STRING" id="1935.B1H20_21940"/>